<proteinExistence type="predicted"/>
<dbReference type="OrthoDB" id="928790at2"/>
<name>A0A1I5YQJ6_9BACT</name>
<gene>
    <name evidence="1" type="ORF">SAMN04515674_12061</name>
</gene>
<reference evidence="1 2" key="1">
    <citation type="submission" date="2016-10" db="EMBL/GenBank/DDBJ databases">
        <authorList>
            <person name="de Groot N.N."/>
        </authorList>
    </citation>
    <scope>NUCLEOTIDE SEQUENCE [LARGE SCALE GENOMIC DNA]</scope>
    <source>
        <strain evidence="2">E92,LMG 26720,CCM 7988</strain>
    </source>
</reference>
<evidence type="ECO:0000313" key="2">
    <source>
        <dbReference type="Proteomes" id="UP000199306"/>
    </source>
</evidence>
<dbReference type="Proteomes" id="UP000199306">
    <property type="component" value="Unassembled WGS sequence"/>
</dbReference>
<dbReference type="EMBL" id="FOXH01000020">
    <property type="protein sequence ID" value="SFQ46157.1"/>
    <property type="molecule type" value="Genomic_DNA"/>
</dbReference>
<dbReference type="STRING" id="1079859.SAMN04515674_12061"/>
<dbReference type="AlphaFoldDB" id="A0A1I5YQJ6"/>
<keyword evidence="2" id="KW-1185">Reference proteome</keyword>
<organism evidence="1 2">
    <name type="scientific">Pseudarcicella hirudinis</name>
    <dbReference type="NCBI Taxonomy" id="1079859"/>
    <lineage>
        <taxon>Bacteria</taxon>
        <taxon>Pseudomonadati</taxon>
        <taxon>Bacteroidota</taxon>
        <taxon>Cytophagia</taxon>
        <taxon>Cytophagales</taxon>
        <taxon>Flectobacillaceae</taxon>
        <taxon>Pseudarcicella</taxon>
    </lineage>
</organism>
<protein>
    <submittedName>
        <fullName evidence="1">Exopolysaccharide biosynthesis protein YbjH</fullName>
    </submittedName>
</protein>
<dbReference type="InterPro" id="IPR010344">
    <property type="entry name" value="YbjH"/>
</dbReference>
<dbReference type="RefSeq" id="WP_092019634.1">
    <property type="nucleotide sequence ID" value="NZ_FOXH01000020.1"/>
</dbReference>
<sequence length="377" mass="44104">MNKKLLLFIALYFSANVLVWGQVPLSFKNRYTAKTFERYENVYRDSIKRFVSYEQRLYRNPLMGALELRAILRDSSASYIPLFQGVPMAAYKIGKDGIEVRELSAFSRENIPFSSRKYKFDFWIQPQFIANFGNYNQPVQSKTNILLNTQIYLSRGLVLNGGVTFPIVNDLDGQQLNIRPAPIYLNQFLALGKSNFMSISCGLFYNDQYGINVQYRKNDFNSNWSYGLEGSLTGFYFFPANGIYYEKLDQFMMLGDVTYRLDRANFLVKLSGGQFMYQDRGARIDLIRQFSTVDIGFFVMKTGNGATLGFNLAVPLFANPILQGKSARLRMVDEFRWEYNYTRGYNIGERYRLGYQLDEKLRQYNRGYWQSMFERWK</sequence>
<accession>A0A1I5YQJ6</accession>
<evidence type="ECO:0000313" key="1">
    <source>
        <dbReference type="EMBL" id="SFQ46157.1"/>
    </source>
</evidence>
<dbReference type="Pfam" id="PF06082">
    <property type="entry name" value="YjbH"/>
    <property type="match status" value="1"/>
</dbReference>